<protein>
    <recommendedName>
        <fullName evidence="6">BHLH domain-containing protein</fullName>
    </recommendedName>
</protein>
<evidence type="ECO:0000256" key="1">
    <source>
        <dbReference type="ARBA" id="ARBA00004123"/>
    </source>
</evidence>
<dbReference type="PANTHER" id="PTHR46196">
    <property type="entry name" value="TRANSCRIPTION FACTOR BHLH155-LIKE ISOFORM X1-RELATED"/>
    <property type="match status" value="1"/>
</dbReference>
<evidence type="ECO:0000256" key="5">
    <source>
        <dbReference type="SAM" id="MobiDB-lite"/>
    </source>
</evidence>
<name>A0A484MZ47_9ASTE</name>
<dbReference type="Pfam" id="PF23176">
    <property type="entry name" value="bHLH_LHW"/>
    <property type="match status" value="1"/>
</dbReference>
<dbReference type="GO" id="GO:0046983">
    <property type="term" value="F:protein dimerization activity"/>
    <property type="evidence" value="ECO:0007669"/>
    <property type="project" value="InterPro"/>
</dbReference>
<dbReference type="GO" id="GO:0003700">
    <property type="term" value="F:DNA-binding transcription factor activity"/>
    <property type="evidence" value="ECO:0007669"/>
    <property type="project" value="InterPro"/>
</dbReference>
<evidence type="ECO:0000259" key="6">
    <source>
        <dbReference type="PROSITE" id="PS50888"/>
    </source>
</evidence>
<reference evidence="7 8" key="1">
    <citation type="submission" date="2018-04" db="EMBL/GenBank/DDBJ databases">
        <authorList>
            <person name="Vogel A."/>
        </authorList>
    </citation>
    <scope>NUCLEOTIDE SEQUENCE [LARGE SCALE GENOMIC DNA]</scope>
</reference>
<gene>
    <name evidence="7" type="ORF">CCAM_LOCUS35898</name>
</gene>
<proteinExistence type="predicted"/>
<dbReference type="AlphaFoldDB" id="A0A484MZ47"/>
<dbReference type="PANTHER" id="PTHR46196:SF4">
    <property type="entry name" value="TRANSCRIPTION FACTOR LHW"/>
    <property type="match status" value="1"/>
</dbReference>
<keyword evidence="8" id="KW-1185">Reference proteome</keyword>
<accession>A0A484MZ47</accession>
<keyword evidence="3" id="KW-0804">Transcription</keyword>
<evidence type="ECO:0000256" key="4">
    <source>
        <dbReference type="ARBA" id="ARBA00023242"/>
    </source>
</evidence>
<evidence type="ECO:0000313" key="7">
    <source>
        <dbReference type="EMBL" id="VFQ94122.1"/>
    </source>
</evidence>
<dbReference type="InterPro" id="IPR025610">
    <property type="entry name" value="MYC/MYB_N"/>
</dbReference>
<keyword evidence="4" id="KW-0539">Nucleus</keyword>
<dbReference type="CDD" id="cd18915">
    <property type="entry name" value="bHLH_AtLHW_like"/>
    <property type="match status" value="1"/>
</dbReference>
<organism evidence="7 8">
    <name type="scientific">Cuscuta campestris</name>
    <dbReference type="NCBI Taxonomy" id="132261"/>
    <lineage>
        <taxon>Eukaryota</taxon>
        <taxon>Viridiplantae</taxon>
        <taxon>Streptophyta</taxon>
        <taxon>Embryophyta</taxon>
        <taxon>Tracheophyta</taxon>
        <taxon>Spermatophyta</taxon>
        <taxon>Magnoliopsida</taxon>
        <taxon>eudicotyledons</taxon>
        <taxon>Gunneridae</taxon>
        <taxon>Pentapetalae</taxon>
        <taxon>asterids</taxon>
        <taxon>lamiids</taxon>
        <taxon>Solanales</taxon>
        <taxon>Convolvulaceae</taxon>
        <taxon>Cuscuteae</taxon>
        <taxon>Cuscuta</taxon>
        <taxon>Cuscuta subgen. Grammica</taxon>
        <taxon>Cuscuta sect. Cleistogrammica</taxon>
    </lineage>
</organism>
<feature type="domain" description="BHLH" evidence="6">
    <location>
        <begin position="520"/>
        <end position="569"/>
    </location>
</feature>
<dbReference type="OrthoDB" id="1883654at2759"/>
<dbReference type="Pfam" id="PF14215">
    <property type="entry name" value="bHLH-MYC_N"/>
    <property type="match status" value="1"/>
</dbReference>
<comment type="subcellular location">
    <subcellularLocation>
        <location evidence="1">Nucleus</location>
    </subcellularLocation>
</comment>
<dbReference type="EMBL" id="OOIL02005153">
    <property type="protein sequence ID" value="VFQ94122.1"/>
    <property type="molecule type" value="Genomic_DNA"/>
</dbReference>
<dbReference type="PROSITE" id="PS50888">
    <property type="entry name" value="BHLH"/>
    <property type="match status" value="1"/>
</dbReference>
<evidence type="ECO:0000256" key="2">
    <source>
        <dbReference type="ARBA" id="ARBA00023015"/>
    </source>
</evidence>
<feature type="compositionally biased region" description="Basic and acidic residues" evidence="5">
    <location>
        <begin position="521"/>
        <end position="535"/>
    </location>
</feature>
<dbReference type="Proteomes" id="UP000595140">
    <property type="component" value="Unassembled WGS sequence"/>
</dbReference>
<evidence type="ECO:0000256" key="3">
    <source>
        <dbReference type="ARBA" id="ARBA00023163"/>
    </source>
</evidence>
<feature type="region of interest" description="Disordered" evidence="5">
    <location>
        <begin position="499"/>
        <end position="535"/>
    </location>
</feature>
<dbReference type="InterPro" id="IPR011598">
    <property type="entry name" value="bHLH_dom"/>
</dbReference>
<evidence type="ECO:0000313" key="8">
    <source>
        <dbReference type="Proteomes" id="UP000595140"/>
    </source>
</evidence>
<sequence>MGYLLKEALKTLCGVDRWSYAVFWKINCQNPKLLIWEDCYYEPVIYSAIHGIPGSMNQELALQNWSSCWASNSVSQTGEKVQLLVNKMMVENQFSVVGEGLVGKAAATGNHQWVLSEGYCRDAHPVEVLKELSLQFSAGMQTIAAIPVLPHGVVQLGSSKMMLENVGVVNEVKMLVGQLGCVLISDEQGMRQTVQSEVCPGQTLSSLLAQDCANQTFPQSFLDNLCQPNVLPLKNLNISPKNPDMWPNQHSSSAYNHHSNAVSNGHPMPIIPDMYTCSSELDRNMGAVENDLFQELGTVLTRSTQKQSLCGPTMPGFSYDEKDESGAQSVMLDDGYEDPCVHSSGDDLFDVLGADFKHKLLNGRWNSRPEGLYTKDMDPDASSIVNQAKSESGVISANDFNHILDFVTSTHSGNQSLDDNVSCHTTLTTMSSSSGPNASCSYGRVGASSQMQGELFGCPKSKSRIMASCSFDTTPQASSMYGSQVSSWIEQACDMKKTTSVSTVSSKKPDEAAKPSRKRLKPGENPRPRPKDRQMIQDRVKELREIVPNGAKCSIDALLERTIKHMLFLQSVTKHADKLKQTGESKIIGKEGGLHFKDNFEGGATWAYEIGTESTMCPIIVEDLNQPRQMLVEMLCEQNDYFLEIADIIRGLGLTILKGVMEMKNEKIWARFAVEANKDITRVEIFMSLVNLFKQTTISCDDSDDEGKGPMLHQPNSNQ</sequence>
<keyword evidence="2" id="KW-0805">Transcription regulation</keyword>
<dbReference type="GO" id="GO:0005634">
    <property type="term" value="C:nucleus"/>
    <property type="evidence" value="ECO:0007669"/>
    <property type="project" value="UniProtKB-SubCell"/>
</dbReference>
<dbReference type="InterPro" id="IPR043561">
    <property type="entry name" value="LHW-like"/>
</dbReference>